<gene>
    <name evidence="2" type="primary">suhB</name>
    <name evidence="2" type="ORF">BN3087_330036</name>
</gene>
<sequence length="245" mass="27468">MNNFLLATLKANREVFKTINSIEKKSMYQKYDQGAGGDISSGFDLVAEKIFYENLSEFGSIESEESGVMNDGECKIIIDPIDGSDNIASNFSYYGTSVAKLNSYGVLEDAMVCNLATNEVFWISSQEVPMYGRLFEDKWEVIEENNFSKIGIFERAYDNPQIVQILKDNKIKFRSPGAIALSLAYARWVDFVLFVGPIRIYDVVAGLALCKGLEVVIQEDFAIVSKDKKISSKLFDIISKNFVGE</sequence>
<organism evidence="2">
    <name type="scientific">Sulfurovum sp. enrichment culture clone C5</name>
    <dbReference type="NCBI Taxonomy" id="497650"/>
    <lineage>
        <taxon>Bacteria</taxon>
        <taxon>Pseudomonadati</taxon>
        <taxon>Campylobacterota</taxon>
        <taxon>Epsilonproteobacteria</taxon>
        <taxon>Campylobacterales</taxon>
        <taxon>Sulfurovaceae</taxon>
        <taxon>Sulfurovum</taxon>
        <taxon>environmental samples</taxon>
    </lineage>
</organism>
<comment type="cofactor">
    <cofactor evidence="1">
        <name>Mg(2+)</name>
        <dbReference type="ChEBI" id="CHEBI:18420"/>
    </cofactor>
</comment>
<keyword evidence="1" id="KW-0460">Magnesium</keyword>
<feature type="binding site" evidence="1">
    <location>
        <position position="64"/>
    </location>
    <ligand>
        <name>Mg(2+)</name>
        <dbReference type="ChEBI" id="CHEBI:18420"/>
        <label>1</label>
        <note>catalytic</note>
    </ligand>
</feature>
<accession>A0A0S4XN58</accession>
<dbReference type="EMBL" id="FAXN01000033">
    <property type="protein sequence ID" value="CUV65420.1"/>
    <property type="molecule type" value="Genomic_DNA"/>
</dbReference>
<dbReference type="Pfam" id="PF00459">
    <property type="entry name" value="Inositol_P"/>
    <property type="match status" value="1"/>
</dbReference>
<feature type="binding site" evidence="1">
    <location>
        <position position="81"/>
    </location>
    <ligand>
        <name>Mg(2+)</name>
        <dbReference type="ChEBI" id="CHEBI:18420"/>
        <label>1</label>
        <note>catalytic</note>
    </ligand>
</feature>
<dbReference type="GO" id="GO:0052834">
    <property type="term" value="F:inositol monophosphate phosphatase activity"/>
    <property type="evidence" value="ECO:0007669"/>
    <property type="project" value="UniProtKB-EC"/>
</dbReference>
<feature type="binding site" evidence="1">
    <location>
        <position position="79"/>
    </location>
    <ligand>
        <name>Mg(2+)</name>
        <dbReference type="ChEBI" id="CHEBI:18420"/>
        <label>1</label>
        <note>catalytic</note>
    </ligand>
</feature>
<dbReference type="AlphaFoldDB" id="A0A0S4XN58"/>
<proteinExistence type="predicted"/>
<evidence type="ECO:0000313" key="2">
    <source>
        <dbReference type="EMBL" id="CUV65420.1"/>
    </source>
</evidence>
<name>A0A0S4XN58_9BACT</name>
<feature type="binding site" evidence="1">
    <location>
        <position position="202"/>
    </location>
    <ligand>
        <name>Mg(2+)</name>
        <dbReference type="ChEBI" id="CHEBI:18420"/>
        <label>1</label>
        <note>catalytic</note>
    </ligand>
</feature>
<feature type="binding site" evidence="1">
    <location>
        <position position="82"/>
    </location>
    <ligand>
        <name>Mg(2+)</name>
        <dbReference type="ChEBI" id="CHEBI:18420"/>
        <label>1</label>
        <note>catalytic</note>
    </ligand>
</feature>
<evidence type="ECO:0000256" key="1">
    <source>
        <dbReference type="PIRSR" id="PIRSR600760-2"/>
    </source>
</evidence>
<dbReference type="GO" id="GO:0046872">
    <property type="term" value="F:metal ion binding"/>
    <property type="evidence" value="ECO:0007669"/>
    <property type="project" value="UniProtKB-KW"/>
</dbReference>
<keyword evidence="2" id="KW-0378">Hydrolase</keyword>
<dbReference type="EC" id="3.1.3.25" evidence="2"/>
<keyword evidence="1" id="KW-0479">Metal-binding</keyword>
<dbReference type="InterPro" id="IPR000760">
    <property type="entry name" value="Inositol_monophosphatase-like"/>
</dbReference>
<protein>
    <submittedName>
        <fullName evidence="2">Inositol monophosphatase family protein</fullName>
        <ecNumber evidence="2">3.1.3.25</ecNumber>
    </submittedName>
</protein>
<reference evidence="2" key="1">
    <citation type="submission" date="2015-11" db="EMBL/GenBank/DDBJ databases">
        <authorList>
            <person name="Zhang Y."/>
            <person name="Guo Z."/>
        </authorList>
    </citation>
    <scope>NUCLEOTIDE SEQUENCE</scope>
    <source>
        <strain evidence="2">BN30871</strain>
    </source>
</reference>
<dbReference type="SUPFAM" id="SSF56655">
    <property type="entry name" value="Carbohydrate phosphatase"/>
    <property type="match status" value="1"/>
</dbReference>
<dbReference type="Gene3D" id="3.30.540.10">
    <property type="entry name" value="Fructose-1,6-Bisphosphatase, subunit A, domain 1"/>
    <property type="match status" value="1"/>
</dbReference>